<dbReference type="Proteomes" id="UP000027135">
    <property type="component" value="Unassembled WGS sequence"/>
</dbReference>
<dbReference type="AlphaFoldDB" id="A0A067QIA1"/>
<organism evidence="1 2">
    <name type="scientific">Zootermopsis nevadensis</name>
    <name type="common">Dampwood termite</name>
    <dbReference type="NCBI Taxonomy" id="136037"/>
    <lineage>
        <taxon>Eukaryota</taxon>
        <taxon>Metazoa</taxon>
        <taxon>Ecdysozoa</taxon>
        <taxon>Arthropoda</taxon>
        <taxon>Hexapoda</taxon>
        <taxon>Insecta</taxon>
        <taxon>Pterygota</taxon>
        <taxon>Neoptera</taxon>
        <taxon>Polyneoptera</taxon>
        <taxon>Dictyoptera</taxon>
        <taxon>Blattodea</taxon>
        <taxon>Blattoidea</taxon>
        <taxon>Termitoidae</taxon>
        <taxon>Termopsidae</taxon>
        <taxon>Zootermopsis</taxon>
    </lineage>
</organism>
<evidence type="ECO:0000313" key="1">
    <source>
        <dbReference type="EMBL" id="KDR08495.1"/>
    </source>
</evidence>
<dbReference type="EMBL" id="KK853325">
    <property type="protein sequence ID" value="KDR08495.1"/>
    <property type="molecule type" value="Genomic_DNA"/>
</dbReference>
<dbReference type="InParanoid" id="A0A067QIA1"/>
<name>A0A067QIA1_ZOONE</name>
<accession>A0A067QIA1</accession>
<keyword evidence="2" id="KW-1185">Reference proteome</keyword>
<reference evidence="1 2" key="1">
    <citation type="journal article" date="2014" name="Nat. Commun.">
        <title>Molecular traces of alternative social organization in a termite genome.</title>
        <authorList>
            <person name="Terrapon N."/>
            <person name="Li C."/>
            <person name="Robertson H.M."/>
            <person name="Ji L."/>
            <person name="Meng X."/>
            <person name="Booth W."/>
            <person name="Chen Z."/>
            <person name="Childers C.P."/>
            <person name="Glastad K.M."/>
            <person name="Gokhale K."/>
            <person name="Gowin J."/>
            <person name="Gronenberg W."/>
            <person name="Hermansen R.A."/>
            <person name="Hu H."/>
            <person name="Hunt B.G."/>
            <person name="Huylmans A.K."/>
            <person name="Khalil S.M."/>
            <person name="Mitchell R.D."/>
            <person name="Munoz-Torres M.C."/>
            <person name="Mustard J.A."/>
            <person name="Pan H."/>
            <person name="Reese J.T."/>
            <person name="Scharf M.E."/>
            <person name="Sun F."/>
            <person name="Vogel H."/>
            <person name="Xiao J."/>
            <person name="Yang W."/>
            <person name="Yang Z."/>
            <person name="Yang Z."/>
            <person name="Zhou J."/>
            <person name="Zhu J."/>
            <person name="Brent C.S."/>
            <person name="Elsik C.G."/>
            <person name="Goodisman M.A."/>
            <person name="Liberles D.A."/>
            <person name="Roe R.M."/>
            <person name="Vargo E.L."/>
            <person name="Vilcinskas A."/>
            <person name="Wang J."/>
            <person name="Bornberg-Bauer E."/>
            <person name="Korb J."/>
            <person name="Zhang G."/>
            <person name="Liebig J."/>
        </authorList>
    </citation>
    <scope>NUCLEOTIDE SEQUENCE [LARGE SCALE GENOMIC DNA]</scope>
    <source>
        <tissue evidence="1">Whole organism</tissue>
    </source>
</reference>
<protein>
    <submittedName>
        <fullName evidence="1">Uncharacterized protein</fullName>
    </submittedName>
</protein>
<proteinExistence type="predicted"/>
<gene>
    <name evidence="1" type="ORF">L798_01966</name>
</gene>
<sequence length="43" mass="4978">MQVVTCCGSGEECFQLAKRDCTLQKIIDTMEYLYKGRQMMVLL</sequence>
<evidence type="ECO:0000313" key="2">
    <source>
        <dbReference type="Proteomes" id="UP000027135"/>
    </source>
</evidence>